<evidence type="ECO:0000313" key="1">
    <source>
        <dbReference type="EMBL" id="QHN39735.1"/>
    </source>
</evidence>
<dbReference type="EMBL" id="CP045810">
    <property type="protein sequence ID" value="QHN39735.1"/>
    <property type="molecule type" value="Genomic_DNA"/>
</dbReference>
<evidence type="ECO:0008006" key="2">
    <source>
        <dbReference type="Google" id="ProtNLM"/>
    </source>
</evidence>
<proteinExistence type="predicted"/>
<dbReference type="AlphaFoldDB" id="A0A857ME28"/>
<protein>
    <recommendedName>
        <fullName evidence="2">Glycosyltransferase RgtA/B/C/D-like domain-containing protein</fullName>
    </recommendedName>
</protein>
<dbReference type="RefSeq" id="WP_138943543.1">
    <property type="nucleotide sequence ID" value="NZ_CP045804.1"/>
</dbReference>
<sequence length="546" mass="58390">MQYDTGTPPAAVPTAGRPWTRRPALAALPVYALAVTLTFANTPDDGFITLRIADNLIHHGRPDFNFGDAVEGYSSPLHLLLSAVVALLPAAYTGLALKLIGVVFGALTLWPAARIARNCGLGPRGVLLSTLMVAVSWNFAASSSNLLESSLTAFLLTGLLASLTAAPYRHAAVWSGLLVLARPESVLVVGVLTCGWLFWSRADGSRTVRWFVAPVAAAAVVFGHRLIYFGELMPNTYHAKDVSLSESLIWGLGYVIDSHPWAGTSNVLVLLTLTVQFVLFIVAANAWRRTSPLLLLLPLAILVQVAFILRSGGDWMFGARHWAPVVPAMAVISVVAVRACTHALAARSRASRPAAVGSVLMGLVLLLQAGPGLHTYHPAWLLDGVDNRDLIAVGGYGPYSQSWITSTEMTSCLPTGTVIAFSEIGYFGYTNRELRVIDTRGLTDNQIAGNAGPSLKLRTGVHDPHWFDTDSVVGAALIDRDPDILLVLPTADPHADELGPQPPTALGGRYTRIRSREVLDPDGTGSLTLTVYARTGSPDYPCLRTE</sequence>
<gene>
    <name evidence="1" type="ORF">GII30_11670</name>
</gene>
<reference evidence="1" key="1">
    <citation type="journal article" date="2021" name="Nat. Microbiol.">
        <title>Cocultivation of an ultrasmall environmental parasitic bacterium with lytic ability against bacteria associated with wastewater foams.</title>
        <authorList>
            <person name="Batinovic S."/>
            <person name="Rose J.J.A."/>
            <person name="Ratcliffe J."/>
            <person name="Seviour R.J."/>
            <person name="Petrovski S."/>
        </authorList>
    </citation>
    <scope>NUCLEOTIDE SEQUENCE</scope>
    <source>
        <strain evidence="1">CON44</strain>
    </source>
</reference>
<name>A0A857ME28_9ACTN</name>
<organism evidence="1">
    <name type="scientific">Gordonia amarae</name>
    <dbReference type="NCBI Taxonomy" id="36821"/>
    <lineage>
        <taxon>Bacteria</taxon>
        <taxon>Bacillati</taxon>
        <taxon>Actinomycetota</taxon>
        <taxon>Actinomycetes</taxon>
        <taxon>Mycobacteriales</taxon>
        <taxon>Gordoniaceae</taxon>
        <taxon>Gordonia</taxon>
    </lineage>
</organism>
<accession>A0A857ME28</accession>